<comment type="caution">
    <text evidence="3">The sequence shown here is derived from an EMBL/GenBank/DDBJ whole genome shotgun (WGS) entry which is preliminary data.</text>
</comment>
<dbReference type="InterPro" id="IPR027417">
    <property type="entry name" value="P-loop_NTPase"/>
</dbReference>
<name>A0A5M3WA58_9ACTN</name>
<organism evidence="3 4">
    <name type="scientific">Acrocarpospora corrugata</name>
    <dbReference type="NCBI Taxonomy" id="35763"/>
    <lineage>
        <taxon>Bacteria</taxon>
        <taxon>Bacillati</taxon>
        <taxon>Actinomycetota</taxon>
        <taxon>Actinomycetes</taxon>
        <taxon>Streptosporangiales</taxon>
        <taxon>Streptosporangiaceae</taxon>
        <taxon>Acrocarpospora</taxon>
    </lineage>
</organism>
<dbReference type="AlphaFoldDB" id="A0A5M3WA58"/>
<evidence type="ECO:0000313" key="3">
    <source>
        <dbReference type="EMBL" id="GES04073.1"/>
    </source>
</evidence>
<evidence type="ECO:0000256" key="1">
    <source>
        <dbReference type="ARBA" id="ARBA00023125"/>
    </source>
</evidence>
<feature type="domain" description="HTH luxR-type" evidence="2">
    <location>
        <begin position="307"/>
        <end position="371"/>
    </location>
</feature>
<dbReference type="RefSeq" id="WP_155340191.1">
    <property type="nucleotide sequence ID" value="NZ_BAAABN010000098.1"/>
</dbReference>
<dbReference type="InterPro" id="IPR036388">
    <property type="entry name" value="WH-like_DNA-bd_sf"/>
</dbReference>
<protein>
    <recommendedName>
        <fullName evidence="2">HTH luxR-type domain-containing protein</fullName>
    </recommendedName>
</protein>
<keyword evidence="4" id="KW-1185">Reference proteome</keyword>
<dbReference type="InterPro" id="IPR039420">
    <property type="entry name" value="WalR-like"/>
</dbReference>
<evidence type="ECO:0000259" key="2">
    <source>
        <dbReference type="PROSITE" id="PS50043"/>
    </source>
</evidence>
<dbReference type="Pfam" id="PF00196">
    <property type="entry name" value="GerE"/>
    <property type="match status" value="1"/>
</dbReference>
<dbReference type="EMBL" id="BLAD01000076">
    <property type="protein sequence ID" value="GES04073.1"/>
    <property type="molecule type" value="Genomic_DNA"/>
</dbReference>
<gene>
    <name evidence="3" type="ORF">Acor_61390</name>
</gene>
<dbReference type="PROSITE" id="PS50043">
    <property type="entry name" value="HTH_LUXR_2"/>
    <property type="match status" value="1"/>
</dbReference>
<dbReference type="PRINTS" id="PR00038">
    <property type="entry name" value="HTHLUXR"/>
</dbReference>
<keyword evidence="1" id="KW-0238">DNA-binding</keyword>
<sequence length="371" mass="39617">MWPFTGRAAERDLVRSALRAGGGILIFGAAGSGRTRLLAESAAGAHGSRARVRGAGADVPFGAFARLLGNPACPVNPLGWAIRALGEAPAVLEVDDAHLLDPHSAALVRHLVTERGTRLAATVRSGVPVPEPILALWREGLVDRVDLAPLNPRETGLLLAAALGGPVEVGTARRLHHASGGNIRLLGELAGGVTMTRIHGQWQWQGELTLTPRLRHLAEAELAELDPAESEAVGLVALGEPVDLEVLLELADREAVARLERRGLIVRTPPRARLANPILAGVARERATAPRTPDRLARLVAAPETRAERWSGELSAREIEVARLASWNLTNREIADWLVLSPRTVANHLCRVYTKLGVHDRGDLAPFLATA</sequence>
<dbReference type="GO" id="GO:0003677">
    <property type="term" value="F:DNA binding"/>
    <property type="evidence" value="ECO:0007669"/>
    <property type="project" value="UniProtKB-KW"/>
</dbReference>
<dbReference type="SUPFAM" id="SSF46894">
    <property type="entry name" value="C-terminal effector domain of the bipartite response regulators"/>
    <property type="match status" value="1"/>
</dbReference>
<proteinExistence type="predicted"/>
<dbReference type="GO" id="GO:0006355">
    <property type="term" value="P:regulation of DNA-templated transcription"/>
    <property type="evidence" value="ECO:0007669"/>
    <property type="project" value="InterPro"/>
</dbReference>
<dbReference type="SUPFAM" id="SSF52540">
    <property type="entry name" value="P-loop containing nucleoside triphosphate hydrolases"/>
    <property type="match status" value="1"/>
</dbReference>
<dbReference type="SMART" id="SM00421">
    <property type="entry name" value="HTH_LUXR"/>
    <property type="match status" value="1"/>
</dbReference>
<dbReference type="Proteomes" id="UP000334990">
    <property type="component" value="Unassembled WGS sequence"/>
</dbReference>
<evidence type="ECO:0000313" key="4">
    <source>
        <dbReference type="Proteomes" id="UP000334990"/>
    </source>
</evidence>
<dbReference type="InterPro" id="IPR016032">
    <property type="entry name" value="Sig_transdc_resp-reg_C-effctor"/>
</dbReference>
<dbReference type="PANTHER" id="PTHR43214">
    <property type="entry name" value="TWO-COMPONENT RESPONSE REGULATOR"/>
    <property type="match status" value="1"/>
</dbReference>
<dbReference type="CDD" id="cd06170">
    <property type="entry name" value="LuxR_C_like"/>
    <property type="match status" value="1"/>
</dbReference>
<accession>A0A5M3WA58</accession>
<dbReference type="InterPro" id="IPR000792">
    <property type="entry name" value="Tscrpt_reg_LuxR_C"/>
</dbReference>
<dbReference type="OrthoDB" id="3197423at2"/>
<dbReference type="Gene3D" id="1.10.10.10">
    <property type="entry name" value="Winged helix-like DNA-binding domain superfamily/Winged helix DNA-binding domain"/>
    <property type="match status" value="1"/>
</dbReference>
<reference evidence="3 4" key="1">
    <citation type="submission" date="2019-10" db="EMBL/GenBank/DDBJ databases">
        <title>Whole genome shotgun sequence of Acrocarpospora corrugata NBRC 13972.</title>
        <authorList>
            <person name="Ichikawa N."/>
            <person name="Kimura A."/>
            <person name="Kitahashi Y."/>
            <person name="Komaki H."/>
            <person name="Oguchi A."/>
        </authorList>
    </citation>
    <scope>NUCLEOTIDE SEQUENCE [LARGE SCALE GENOMIC DNA]</scope>
    <source>
        <strain evidence="3 4">NBRC 13972</strain>
    </source>
</reference>